<dbReference type="InterPro" id="IPR031489">
    <property type="entry name" value="Peptidase_M99"/>
</dbReference>
<evidence type="ECO:0000313" key="4">
    <source>
        <dbReference type="EMBL" id="PKT81180.1"/>
    </source>
</evidence>
<dbReference type="GeneID" id="97289518"/>
<dbReference type="SUPFAM" id="SSF53187">
    <property type="entry name" value="Zn-dependent exopeptidases"/>
    <property type="match status" value="1"/>
</dbReference>
<protein>
    <recommendedName>
        <fullName evidence="6">Succinylglutamate desuccinylase/aspartoacylase family protein</fullName>
    </recommendedName>
</protein>
<evidence type="ECO:0000313" key="5">
    <source>
        <dbReference type="Proteomes" id="UP000233350"/>
    </source>
</evidence>
<feature type="signal peptide" evidence="1">
    <location>
        <begin position="1"/>
        <end position="20"/>
    </location>
</feature>
<sequence length="455" mass="51843">MKKIVKKIILCLFFASIALGQESNERIQESNEGIVVSAKNSKQNAPFSFYALKGKEDGATLLVIGGIHGDEPGGYFAPALLVDNYTIKKGNVLVVPNLNPDSIMAFRRGIYKDMNRKFAKIAKNDPDFENVERIKDIIKDSKVDFVINLHDGHGFYREKWENSIFNPRAWGQTYVIDQKTLDNVPFGNLDSIAKEIETRLNQTLHYDFHTFGVRNTETKFKDEEQQNSLTFFAITRLKPALAIETSKNIKELPLKTLYQLSSIEVLMGILGIEFERNFTLDLKNVGKKIGEFGSVKINENITFDLNNVKPYLNFVPLLADKNRFVFTHPIGGVKRVKDGFDLYIGHKKITHLKADIFPMQCKLESLKVELDGKEVVAKIGEILEFRENFLVREQEGLRVNVIGYSKKGVGNEHNLRLSQNMIDKNYALDRQGKAFRVELYEGENFCGMLNLCVKE</sequence>
<dbReference type="InterPro" id="IPR033397">
    <property type="entry name" value="Metallo_peptidase_C"/>
</dbReference>
<keyword evidence="5" id="KW-1185">Reference proteome</keyword>
<gene>
    <name evidence="4" type="ORF">BCM31_04950</name>
</gene>
<comment type="caution">
    <text evidence="4">The sequence shown here is derived from an EMBL/GenBank/DDBJ whole genome shotgun (WGS) entry which is preliminary data.</text>
</comment>
<feature type="chain" id="PRO_5014820363" description="Succinylglutamate desuccinylase/aspartoacylase family protein" evidence="1">
    <location>
        <begin position="21"/>
        <end position="455"/>
    </location>
</feature>
<accession>A0A2N3PJI1</accession>
<proteinExistence type="predicted"/>
<dbReference type="STRING" id="556267.HWAG_00178"/>
<organism evidence="4 5">
    <name type="scientific">Helicobacter winghamensis</name>
    <dbReference type="NCBI Taxonomy" id="157268"/>
    <lineage>
        <taxon>Bacteria</taxon>
        <taxon>Pseudomonadati</taxon>
        <taxon>Campylobacterota</taxon>
        <taxon>Epsilonproteobacteria</taxon>
        <taxon>Campylobacterales</taxon>
        <taxon>Helicobacteraceae</taxon>
        <taxon>Helicobacter</taxon>
    </lineage>
</organism>
<feature type="domain" description="Metallo-carboxypeptidase C-terminal" evidence="3">
    <location>
        <begin position="362"/>
        <end position="450"/>
    </location>
</feature>
<reference evidence="4 5" key="1">
    <citation type="submission" date="2016-07" db="EMBL/GenBank/DDBJ databases">
        <title>Detection of Helicobacter winghamensis from caecal content of red fox (Vulpes vulpes).</title>
        <authorList>
            <person name="Zanoni R.G."/>
            <person name="Florio D."/>
            <person name="Caffara M."/>
            <person name="Renzi M."/>
            <person name="Parisi A."/>
            <person name="Pasquali F."/>
            <person name="Manfreda G."/>
        </authorList>
    </citation>
    <scope>NUCLEOTIDE SEQUENCE [LARGE SCALE GENOMIC DNA]</scope>
    <source>
        <strain evidence="4 5">295_13</strain>
    </source>
</reference>
<dbReference type="Proteomes" id="UP000233350">
    <property type="component" value="Unassembled WGS sequence"/>
</dbReference>
<dbReference type="AlphaFoldDB" id="A0A2N3PJI1"/>
<evidence type="ECO:0000259" key="3">
    <source>
        <dbReference type="Pfam" id="PF17129"/>
    </source>
</evidence>
<evidence type="ECO:0008006" key="6">
    <source>
        <dbReference type="Google" id="ProtNLM"/>
    </source>
</evidence>
<feature type="domain" description="D,L-carboxypeptidase peptidase" evidence="2">
    <location>
        <begin position="53"/>
        <end position="285"/>
    </location>
</feature>
<name>A0A2N3PJI1_9HELI</name>
<dbReference type="RefSeq" id="WP_006801869.1">
    <property type="nucleotide sequence ID" value="NZ_CABKOI010000021.1"/>
</dbReference>
<evidence type="ECO:0000259" key="2">
    <source>
        <dbReference type="Pfam" id="PF17033"/>
    </source>
</evidence>
<dbReference type="Pfam" id="PF17033">
    <property type="entry name" value="Peptidase_M99"/>
    <property type="match status" value="1"/>
</dbReference>
<dbReference type="EMBL" id="MBPK01000032">
    <property type="protein sequence ID" value="PKT81180.1"/>
    <property type="molecule type" value="Genomic_DNA"/>
</dbReference>
<dbReference type="Pfam" id="PF17129">
    <property type="entry name" value="Peptidase_M99_C"/>
    <property type="match status" value="1"/>
</dbReference>
<evidence type="ECO:0000256" key="1">
    <source>
        <dbReference type="SAM" id="SignalP"/>
    </source>
</evidence>
<dbReference type="Gene3D" id="3.40.630.10">
    <property type="entry name" value="Zn peptidases"/>
    <property type="match status" value="1"/>
</dbReference>
<keyword evidence="1" id="KW-0732">Signal</keyword>